<accession>A0A2M9WKZ5</accession>
<dbReference type="Proteomes" id="UP000430323">
    <property type="component" value="Unassembled WGS sequence"/>
</dbReference>
<evidence type="ECO:0000313" key="2">
    <source>
        <dbReference type="EMBL" id="MDT9609691.1"/>
    </source>
</evidence>
<evidence type="ECO:0000313" key="6">
    <source>
        <dbReference type="Proteomes" id="UP000235119"/>
    </source>
</evidence>
<dbReference type="AlphaFoldDB" id="A0A2M9WKZ5"/>
<sequence>MKKELSYKGYYGSVEYSLEDDVLYGKVIGIKGLLSYEGQTLDELRKDFQGVIDEYLEDCKAQGIVPQKSYKGSFNVRITPELHMKAAAYAASQAESLNSLVEKAIKKYVNA</sequence>
<dbReference type="InterPro" id="IPR010985">
    <property type="entry name" value="Ribbon_hlx_hlx"/>
</dbReference>
<evidence type="ECO:0000313" key="5">
    <source>
        <dbReference type="Proteomes" id="UP000231914"/>
    </source>
</evidence>
<dbReference type="Proteomes" id="UP000231914">
    <property type="component" value="Unassembled WGS sequence"/>
</dbReference>
<dbReference type="EMBL" id="WBOB01000015">
    <property type="protein sequence ID" value="KAB1977093.1"/>
    <property type="molecule type" value="Genomic_DNA"/>
</dbReference>
<reference evidence="4 6" key="2">
    <citation type="submission" date="2017-12" db="EMBL/GenBank/DDBJ databases">
        <title>Phylogenetic diversity of female urinary microbiome.</title>
        <authorList>
            <person name="Thomas-White K."/>
            <person name="Wolfe A.J."/>
        </authorList>
    </citation>
    <scope>NUCLEOTIDE SEQUENCE [LARGE SCALE GENOMIC DNA]</scope>
    <source>
        <strain evidence="4 6">UMB0085</strain>
    </source>
</reference>
<dbReference type="InterPro" id="IPR008651">
    <property type="entry name" value="Uncharacterised_HicB"/>
</dbReference>
<reference evidence="2" key="4">
    <citation type="submission" date="2023-08" db="EMBL/GenBank/DDBJ databases">
        <title>Lactobacillus from the Female Urinary Tract.</title>
        <authorList>
            <person name="Stegman N."/>
            <person name="Jackson B."/>
            <person name="Steiling M."/>
            <person name="Sedano C."/>
            <person name="Wolfe A."/>
            <person name="Putonti C."/>
        </authorList>
    </citation>
    <scope>NUCLEOTIDE SEQUENCE</scope>
    <source>
        <strain evidence="2">UMB5661</strain>
    </source>
</reference>
<dbReference type="Proteomes" id="UP000235119">
    <property type="component" value="Unassembled WGS sequence"/>
</dbReference>
<evidence type="ECO:0000313" key="3">
    <source>
        <dbReference type="EMBL" id="PJZ13869.1"/>
    </source>
</evidence>
<evidence type="ECO:0000313" key="1">
    <source>
        <dbReference type="EMBL" id="KAB1977093.1"/>
    </source>
</evidence>
<name>A0A2M9WKZ5_9LACO</name>
<dbReference type="RefSeq" id="WP_005723369.1">
    <property type="nucleotide sequence ID" value="NZ_CP026503.1"/>
</dbReference>
<dbReference type="EMBL" id="JAVTXN010000025">
    <property type="protein sequence ID" value="MDT9609691.1"/>
    <property type="molecule type" value="Genomic_DNA"/>
</dbReference>
<evidence type="ECO:0000313" key="4">
    <source>
        <dbReference type="EMBL" id="PLT12069.1"/>
    </source>
</evidence>
<dbReference type="Proteomes" id="UP001253287">
    <property type="component" value="Unassembled WGS sequence"/>
</dbReference>
<organism evidence="3 5">
    <name type="scientific">Lactobacillus crispatus</name>
    <dbReference type="NCBI Taxonomy" id="47770"/>
    <lineage>
        <taxon>Bacteria</taxon>
        <taxon>Bacillati</taxon>
        <taxon>Bacillota</taxon>
        <taxon>Bacilli</taxon>
        <taxon>Lactobacillales</taxon>
        <taxon>Lactobacillaceae</taxon>
        <taxon>Lactobacillus</taxon>
    </lineage>
</organism>
<dbReference type="Pfam" id="PF05534">
    <property type="entry name" value="HicB"/>
    <property type="match status" value="1"/>
</dbReference>
<dbReference type="EMBL" id="MKXG01000303">
    <property type="protein sequence ID" value="PJZ13869.1"/>
    <property type="molecule type" value="Genomic_DNA"/>
</dbReference>
<evidence type="ECO:0000313" key="7">
    <source>
        <dbReference type="Proteomes" id="UP000430323"/>
    </source>
</evidence>
<dbReference type="InterPro" id="IPR035069">
    <property type="entry name" value="TTHA1013/TTHA0281-like"/>
</dbReference>
<dbReference type="InterPro" id="IPR013321">
    <property type="entry name" value="Arc_rbn_hlx_hlx"/>
</dbReference>
<dbReference type="Gene3D" id="1.10.1220.10">
    <property type="entry name" value="Met repressor-like"/>
    <property type="match status" value="1"/>
</dbReference>
<proteinExistence type="predicted"/>
<gene>
    <name evidence="3" type="ORF">BHU41_10640</name>
    <name evidence="4" type="ORF">CYJ79_01640</name>
    <name evidence="1" type="ORF">F8251_04335</name>
    <name evidence="2" type="ORF">RON39_06050</name>
</gene>
<dbReference type="GO" id="GO:0006355">
    <property type="term" value="P:regulation of DNA-templated transcription"/>
    <property type="evidence" value="ECO:0007669"/>
    <property type="project" value="InterPro"/>
</dbReference>
<reference evidence="3 5" key="1">
    <citation type="submission" date="2016-10" db="EMBL/GenBank/DDBJ databases">
        <title>WGS of isloates from the oral cavity of healthy individuals.</title>
        <authorList>
            <person name="Sharma S."/>
            <person name="Pal V.K."/>
            <person name="Patil P.B."/>
            <person name="Korpole S."/>
            <person name="Grover V."/>
        </authorList>
    </citation>
    <scope>NUCLEOTIDE SEQUENCE [LARGE SCALE GENOMIC DNA]</scope>
    <source>
        <strain evidence="3 5">DISK12</strain>
    </source>
</reference>
<comment type="caution">
    <text evidence="3">The sequence shown here is derived from an EMBL/GenBank/DDBJ whole genome shotgun (WGS) entry which is preliminary data.</text>
</comment>
<dbReference type="EMBL" id="PKIW01000004">
    <property type="protein sequence ID" value="PLT12069.1"/>
    <property type="molecule type" value="Genomic_DNA"/>
</dbReference>
<protein>
    <submittedName>
        <fullName evidence="3">DNA repair protein</fullName>
    </submittedName>
    <submittedName>
        <fullName evidence="1">Type II toxin-antitoxin system HicB family antitoxin</fullName>
    </submittedName>
</protein>
<reference evidence="1 7" key="3">
    <citation type="submission" date="2019-09" db="EMBL/GenBank/DDBJ databases">
        <title>Investigation of probiotic properties of different lactic acid bacteria.</title>
        <authorList>
            <person name="Jaomanjaka F."/>
            <person name="Blanc P."/>
        </authorList>
    </citation>
    <scope>NUCLEOTIDE SEQUENCE [LARGE SCALE GENOMIC DNA]</scope>
    <source>
        <strain evidence="1 7">BIO6272</strain>
    </source>
</reference>
<dbReference type="SUPFAM" id="SSF47598">
    <property type="entry name" value="Ribbon-helix-helix"/>
    <property type="match status" value="1"/>
</dbReference>
<dbReference type="SUPFAM" id="SSF143100">
    <property type="entry name" value="TTHA1013/TTHA0281-like"/>
    <property type="match status" value="1"/>
</dbReference>